<keyword evidence="4 6" id="KW-0975">Bacterial flagellum</keyword>
<dbReference type="InterPro" id="IPR010930">
    <property type="entry name" value="Flg_bb/hook_C_dom"/>
</dbReference>
<keyword evidence="10" id="KW-1185">Reference proteome</keyword>
<organism evidence="9 10">
    <name type="scientific">Lacipirellula limnantheis</name>
    <dbReference type="NCBI Taxonomy" id="2528024"/>
    <lineage>
        <taxon>Bacteria</taxon>
        <taxon>Pseudomonadati</taxon>
        <taxon>Planctomycetota</taxon>
        <taxon>Planctomycetia</taxon>
        <taxon>Pirellulales</taxon>
        <taxon>Lacipirellulaceae</taxon>
        <taxon>Lacipirellula</taxon>
    </lineage>
</organism>
<keyword evidence="9" id="KW-0969">Cilium</keyword>
<feature type="domain" description="Flagellar basal-body/hook protein C-terminal" evidence="8">
    <location>
        <begin position="90"/>
        <end position="133"/>
    </location>
</feature>
<name>A0A517U0Y8_9BACT</name>
<dbReference type="InterPro" id="IPR001444">
    <property type="entry name" value="Flag_bb_rod_N"/>
</dbReference>
<evidence type="ECO:0000259" key="8">
    <source>
        <dbReference type="Pfam" id="PF06429"/>
    </source>
</evidence>
<sequence>MFPIFDVSTSGLVAQRTRLNAISSNIANISTTRNEQGQPEAYTPRYVTFQTDAAVNTSGGGLGVKVGSVEYSTEPPNMKYEPGHPDANAEGYVAYPHIDMTTEFVDALEATRAYEANIGVLEITKDLTNRSLQIVA</sequence>
<evidence type="ECO:0000256" key="3">
    <source>
        <dbReference type="ARBA" id="ARBA00017941"/>
    </source>
</evidence>
<evidence type="ECO:0000256" key="4">
    <source>
        <dbReference type="ARBA" id="ARBA00023143"/>
    </source>
</evidence>
<dbReference type="KEGG" id="llh:I41_34750"/>
<dbReference type="PANTHER" id="PTHR30435:SF2">
    <property type="entry name" value="FLAGELLAR BASAL-BODY ROD PROTEIN FLGC"/>
    <property type="match status" value="1"/>
</dbReference>
<evidence type="ECO:0000256" key="5">
    <source>
        <dbReference type="ARBA" id="ARBA00025933"/>
    </source>
</evidence>
<comment type="similarity">
    <text evidence="2">Belongs to the flagella basal body rod proteins family.</text>
</comment>
<evidence type="ECO:0000256" key="2">
    <source>
        <dbReference type="ARBA" id="ARBA00009677"/>
    </source>
</evidence>
<dbReference type="Pfam" id="PF00460">
    <property type="entry name" value="Flg_bb_rod"/>
    <property type="match status" value="1"/>
</dbReference>
<evidence type="ECO:0000256" key="1">
    <source>
        <dbReference type="ARBA" id="ARBA00004117"/>
    </source>
</evidence>
<feature type="domain" description="Flagellar basal body rod protein N-terminal" evidence="7">
    <location>
        <begin position="6"/>
        <end position="32"/>
    </location>
</feature>
<dbReference type="PROSITE" id="PS00588">
    <property type="entry name" value="FLAGELLA_BB_ROD"/>
    <property type="match status" value="1"/>
</dbReference>
<keyword evidence="9" id="KW-0966">Cell projection</keyword>
<dbReference type="EMBL" id="CP036339">
    <property type="protein sequence ID" value="QDT74280.1"/>
    <property type="molecule type" value="Genomic_DNA"/>
</dbReference>
<accession>A0A517U0Y8</accession>
<protein>
    <recommendedName>
        <fullName evidence="3 6">Flagellar basal-body rod protein FlgC</fullName>
    </recommendedName>
</protein>
<dbReference type="RefSeq" id="WP_145434047.1">
    <property type="nucleotide sequence ID" value="NZ_CP036339.1"/>
</dbReference>
<dbReference type="OrthoDB" id="9794148at2"/>
<dbReference type="GO" id="GO:0071978">
    <property type="term" value="P:bacterial-type flagellum-dependent swarming motility"/>
    <property type="evidence" value="ECO:0007669"/>
    <property type="project" value="TreeGrafter"/>
</dbReference>
<evidence type="ECO:0000256" key="6">
    <source>
        <dbReference type="RuleBase" id="RU362062"/>
    </source>
</evidence>
<evidence type="ECO:0000259" key="7">
    <source>
        <dbReference type="Pfam" id="PF00460"/>
    </source>
</evidence>
<dbReference type="InterPro" id="IPR019776">
    <property type="entry name" value="Flagellar_basal_body_rod_CS"/>
</dbReference>
<comment type="subcellular location">
    <subcellularLocation>
        <location evidence="1 6">Bacterial flagellum basal body</location>
    </subcellularLocation>
</comment>
<reference evidence="9 10" key="1">
    <citation type="submission" date="2019-02" db="EMBL/GenBank/DDBJ databases">
        <title>Deep-cultivation of Planctomycetes and their phenomic and genomic characterization uncovers novel biology.</title>
        <authorList>
            <person name="Wiegand S."/>
            <person name="Jogler M."/>
            <person name="Boedeker C."/>
            <person name="Pinto D."/>
            <person name="Vollmers J."/>
            <person name="Rivas-Marin E."/>
            <person name="Kohn T."/>
            <person name="Peeters S.H."/>
            <person name="Heuer A."/>
            <person name="Rast P."/>
            <person name="Oberbeckmann S."/>
            <person name="Bunk B."/>
            <person name="Jeske O."/>
            <person name="Meyerdierks A."/>
            <person name="Storesund J.E."/>
            <person name="Kallscheuer N."/>
            <person name="Luecker S."/>
            <person name="Lage O.M."/>
            <person name="Pohl T."/>
            <person name="Merkel B.J."/>
            <person name="Hornburger P."/>
            <person name="Mueller R.-W."/>
            <person name="Bruemmer F."/>
            <person name="Labrenz M."/>
            <person name="Spormann A.M."/>
            <person name="Op den Camp H."/>
            <person name="Overmann J."/>
            <person name="Amann R."/>
            <person name="Jetten M.S.M."/>
            <person name="Mascher T."/>
            <person name="Medema M.H."/>
            <person name="Devos D.P."/>
            <person name="Kaster A.-K."/>
            <person name="Ovreas L."/>
            <person name="Rohde M."/>
            <person name="Galperin M.Y."/>
            <person name="Jogler C."/>
        </authorList>
    </citation>
    <scope>NUCLEOTIDE SEQUENCE [LARGE SCALE GENOMIC DNA]</scope>
    <source>
        <strain evidence="9 10">I41</strain>
    </source>
</reference>
<dbReference type="InterPro" id="IPR006299">
    <property type="entry name" value="FlgC"/>
</dbReference>
<comment type="subunit">
    <text evidence="5 6">The basal body constitutes a major portion of the flagellar organelle and consists of four rings (L,P,S, and M) mounted on a central rod. The rod consists of about 26 subunits of FlgG in the distal portion, and FlgB, FlgC and FlgF are thought to build up the proximal portion of the rod with about 6 subunits each.</text>
</comment>
<evidence type="ECO:0000313" key="9">
    <source>
        <dbReference type="EMBL" id="QDT74280.1"/>
    </source>
</evidence>
<evidence type="ECO:0000313" key="10">
    <source>
        <dbReference type="Proteomes" id="UP000317909"/>
    </source>
</evidence>
<dbReference type="NCBIfam" id="TIGR01395">
    <property type="entry name" value="FlgC"/>
    <property type="match status" value="1"/>
</dbReference>
<dbReference type="Proteomes" id="UP000317909">
    <property type="component" value="Chromosome"/>
</dbReference>
<dbReference type="AlphaFoldDB" id="A0A517U0Y8"/>
<dbReference type="GO" id="GO:0030694">
    <property type="term" value="C:bacterial-type flagellum basal body, rod"/>
    <property type="evidence" value="ECO:0007669"/>
    <property type="project" value="UniProtKB-UniRule"/>
</dbReference>
<gene>
    <name evidence="9" type="primary">flgC</name>
    <name evidence="9" type="ORF">I41_34750</name>
</gene>
<proteinExistence type="inferred from homology"/>
<dbReference type="PANTHER" id="PTHR30435">
    <property type="entry name" value="FLAGELLAR PROTEIN"/>
    <property type="match status" value="1"/>
</dbReference>
<keyword evidence="9" id="KW-0282">Flagellum</keyword>
<dbReference type="Pfam" id="PF06429">
    <property type="entry name" value="Flg_bbr_C"/>
    <property type="match status" value="1"/>
</dbReference>